<feature type="region of interest" description="Disordered" evidence="12">
    <location>
        <begin position="1727"/>
        <end position="1763"/>
    </location>
</feature>
<feature type="region of interest" description="Disordered" evidence="12">
    <location>
        <begin position="536"/>
        <end position="579"/>
    </location>
</feature>
<dbReference type="PANTHER" id="PTHR13190">
    <property type="entry name" value="AUTOPHAGY-RELATED 2, ISOFORM A"/>
    <property type="match status" value="1"/>
</dbReference>
<gene>
    <name evidence="13" type="ORF">GMARGA_LOCUS2715</name>
</gene>
<dbReference type="Pfam" id="PF13329">
    <property type="entry name" value="ATG2_CAD"/>
    <property type="match status" value="1"/>
</dbReference>
<feature type="compositionally biased region" description="Polar residues" evidence="12">
    <location>
        <begin position="536"/>
        <end position="545"/>
    </location>
</feature>
<keyword evidence="7" id="KW-0072">Autophagy</keyword>
<dbReference type="Proteomes" id="UP000789901">
    <property type="component" value="Unassembled WGS sequence"/>
</dbReference>
<feature type="compositionally biased region" description="Polar residues" evidence="12">
    <location>
        <begin position="554"/>
        <end position="568"/>
    </location>
</feature>
<feature type="compositionally biased region" description="Basic and acidic residues" evidence="12">
    <location>
        <begin position="1737"/>
        <end position="1754"/>
    </location>
</feature>
<protein>
    <recommendedName>
        <fullName evidence="4">Autophagy-related protein 2</fullName>
    </recommendedName>
</protein>
<accession>A0ABM8W306</accession>
<comment type="subcellular location">
    <subcellularLocation>
        <location evidence="1">Endoplasmic reticulum membrane</location>
        <topology evidence="1">Peripheral membrane protein</topology>
    </subcellularLocation>
    <subcellularLocation>
        <location evidence="2">Preautophagosomal structure membrane</location>
        <topology evidence="2">Peripheral membrane protein</topology>
    </subcellularLocation>
</comment>
<sequence length="2193" mass="246844">MYKGWPFSGWGLSINVPATIQKRLLKFLLKKALGQFLAEELDLDNLEVQLGNGLIHLKELQLNVEVLNDLVANLPVVIVDGRIGGIVAKIPWKNIWNCDCILEIHNLQITAVPEHVKPRNAKASPEDSHILSSSIHFAGDFLRHEIPPDEDEELRNSISQSVHGSTIFQQDGNDLGGGLEQSETLGQQTPVQGDTGIEGIQILARLIDKLMSNVKIVFKDTCIRLSHRSFVSPNKNLNNVECSKEYCLDLEIPIISFQDETPGLEDESVQSSTSGSASVTLPPALSETVKSVTISGLSIWIREALSELNPNQTIPEEKGFEPSNRTKDYTDIQNDELLPQKPYEAMILSCPEEENRIKVTLRPDAPPAIQIDLSNPSSSYHYTQEAIQQANSTQSFIIEGSIKSVISVLTPSHMAWIIDLANALSKSKSVSETRSSSSIESDDDFVHDNSRTFNNQNYYHDLEGKSYHRMPQSIQEEDYRSIDDLVYQHSAHNIMQRHQQRDSFSSNIHDPYSSLKNPTRDNHFYNFDIDQGSTRYSDFSTSSRENYSRHSRSPSHISYPNKTPSRSFHPSVVPNSFPAMTSPQNNATISSGVSNIKLQLETPLIELFLLYHDPLSDFDIGRKFFDTRSTEYLNMDHLKINIRNLTCQIERWDPDALSVGRRRNSSSSIGGHSSGFQKSSEADDVLGFAMDIAISQFSVSEWLKNPLNANSKIKLDTLKTESTLPAFDKYTKILYFDPQLLNSYDPEETDFPSFPVNKNIDKNILRKSDKIGSKFSFNGNNSSEVIRIKLNSGGASTEGSLSNSGLHNAIASNIIVELEPFHIHLDLRIIDRLENYISVLSTGASDAGSLTEAETTATHNFTEQSSSQHIIDDLDTRRMHENTSVQKSRLAVNCQLIRLWLHCPDISKNAPSVVDNYIIHSNLLIADIININVSTVSVLQNDSLFSSSFGIQQHNEPVRNIVDPQQNRIKIECNGINVFIKEHQAPDAKCFLAVKAVKMQPAHHRSITQAITVFPNCEITYRPASAVANKMSYLGSSIRSSPFSQTFTTFEEERTNWPVENEEEEILMFKQRTIESSLFVINCNFPFIRVRLTKSVYDKFQILLNDLSIWQPKNNDSGNNEIPSTPPVARVNVMSGYEAKSHQDKTYGMDSHESEDSEIKRRLEASILGSRMDDTLPLRPSLASLVVFITNVEVIILHELEKKIDNTQSIRSYQLNMSDFRFFTVVKHEGKNDTYVVLDNDQFSFWDTSNREKIQILCRTLNKGFKTKNSHPMISLIALISLDIDVNTKETNLTLSLNGVSLGHNKSSQWIEDMLAFLKEPEMETCLDLPNQYTKLFITVNDSSIDYNPYDNAGRIIVVFDNLKASSIITDSPMFKAKLIVQNLDLMLVDDIKMLNERSINRLGSSPLSAKKYWESIGFVKAASLDFAEIILQTNKGEIYPHLYLELTNENLTIETCVDTLQTLISLLIPKAENSERVIGQRVHHVTTNAKDAYSENSYGPDYQNVLASLDEEAFKRPQQRSLKSKISGSSPNSNLEFRENFYAIEEIDETSESDIHFDENAVVFDDFGDDFMVDQSLHAVSTSSSQQTITKDSDVIPQDDEDYPIDLEPLNFVEDYFSVPSASELEEVRQDLTRIHLRDFNILWKLYDGFDWKQSRNQASEALAQANNSTAATNLTGSSAGEARNPMDTEISSQFDRLFVDSPFKSPDHNGLSQLASEFEYMMDDHSDTSSQASRVDSDNASVRDGKRSEQKNRSSRPKFSRSRTSKLDIKFDKINLEFDLFPKDNLLASRLLLLIRDIEILDNIKTSAWHKFLSHLRPDNDTNPRENKSNMVRIELKSVRPVPTDPAEEFRLKAKLLPLRFYIDQDALNFVIKFFSNKGPTNDIPHQNQNTEDEIYFQLFEIQPIVIKLDYKPKHIDYSSLKEGNLVELMNIFHLEAAEMTLHGLKLAGVKGVSRLLEDLGAAWLPHITSTQVPNIVSGVAPIRSLVNIGSGVADLILLPIEQYKKDGRIIKGLQRGTQSFAKATTMEAIKYGAKLAVGTQILLEHAEEILSFEAQTGTSNNDGSNMDNDEFDSDEESKKKIISKYANQPADINEGLEIGFKSLRQNIGTAAHTIFAVPMEVYEKTGTQGTVKAVIRAVPVAVLKPMIGATEAVSKGLLGLRNTIDPNKRLQNEDVYLTEVLSILIQKYKS</sequence>
<evidence type="ECO:0000256" key="10">
    <source>
        <dbReference type="ARBA" id="ARBA00024479"/>
    </source>
</evidence>
<comment type="caution">
    <text evidence="13">The sequence shown here is derived from an EMBL/GenBank/DDBJ whole genome shotgun (WGS) entry which is preliminary data.</text>
</comment>
<organism evidence="13 14">
    <name type="scientific">Gigaspora margarita</name>
    <dbReference type="NCBI Taxonomy" id="4874"/>
    <lineage>
        <taxon>Eukaryota</taxon>
        <taxon>Fungi</taxon>
        <taxon>Fungi incertae sedis</taxon>
        <taxon>Mucoromycota</taxon>
        <taxon>Glomeromycotina</taxon>
        <taxon>Glomeromycetes</taxon>
        <taxon>Diversisporales</taxon>
        <taxon>Gigasporaceae</taxon>
        <taxon>Gigaspora</taxon>
    </lineage>
</organism>
<evidence type="ECO:0000256" key="8">
    <source>
        <dbReference type="ARBA" id="ARBA00023055"/>
    </source>
</evidence>
<reference evidence="13 14" key="1">
    <citation type="submission" date="2021-06" db="EMBL/GenBank/DDBJ databases">
        <authorList>
            <person name="Kallberg Y."/>
            <person name="Tangrot J."/>
            <person name="Rosling A."/>
        </authorList>
    </citation>
    <scope>NUCLEOTIDE SEQUENCE [LARGE SCALE GENOMIC DNA]</scope>
    <source>
        <strain evidence="13 14">120-4 pot B 10/14</strain>
    </source>
</reference>
<evidence type="ECO:0000256" key="5">
    <source>
        <dbReference type="ARBA" id="ARBA00022448"/>
    </source>
</evidence>
<evidence type="ECO:0000256" key="11">
    <source>
        <dbReference type="ARBA" id="ARBA00024615"/>
    </source>
</evidence>
<comment type="catalytic activity">
    <reaction evidence="10">
        <text>a 1,2-diacyl-sn-glycero-3-phospho-L-serine(in) = a 1,2-diacyl-sn-glycero-3-phospho-L-serine(out)</text>
        <dbReference type="Rhea" id="RHEA:38663"/>
        <dbReference type="ChEBI" id="CHEBI:57262"/>
    </reaction>
</comment>
<evidence type="ECO:0000313" key="13">
    <source>
        <dbReference type="EMBL" id="CAG8511704.1"/>
    </source>
</evidence>
<evidence type="ECO:0000256" key="2">
    <source>
        <dbReference type="ARBA" id="ARBA00004623"/>
    </source>
</evidence>
<name>A0ABM8W306_GIGMA</name>
<evidence type="ECO:0000256" key="1">
    <source>
        <dbReference type="ARBA" id="ARBA00004406"/>
    </source>
</evidence>
<keyword evidence="14" id="KW-1185">Reference proteome</keyword>
<keyword evidence="8" id="KW-0445">Lipid transport</keyword>
<proteinExistence type="inferred from homology"/>
<evidence type="ECO:0000256" key="12">
    <source>
        <dbReference type="SAM" id="MobiDB-lite"/>
    </source>
</evidence>
<dbReference type="InterPro" id="IPR026849">
    <property type="entry name" value="ATG2"/>
</dbReference>
<feature type="compositionally biased region" description="Polar residues" evidence="12">
    <location>
        <begin position="1664"/>
        <end position="1680"/>
    </location>
</feature>
<evidence type="ECO:0000256" key="9">
    <source>
        <dbReference type="ARBA" id="ARBA00023136"/>
    </source>
</evidence>
<keyword evidence="9" id="KW-0472">Membrane</keyword>
<dbReference type="EMBL" id="CAJVQB010000884">
    <property type="protein sequence ID" value="CAG8511704.1"/>
    <property type="molecule type" value="Genomic_DNA"/>
</dbReference>
<keyword evidence="5" id="KW-0813">Transport</keyword>
<evidence type="ECO:0000313" key="14">
    <source>
        <dbReference type="Proteomes" id="UP000789901"/>
    </source>
</evidence>
<evidence type="ECO:0000256" key="4">
    <source>
        <dbReference type="ARBA" id="ARBA00018070"/>
    </source>
</evidence>
<feature type="compositionally biased region" description="Polar residues" evidence="12">
    <location>
        <begin position="497"/>
        <end position="508"/>
    </location>
</feature>
<feature type="region of interest" description="Disordered" evidence="12">
    <location>
        <begin position="1664"/>
        <end position="1687"/>
    </location>
</feature>
<comment type="similarity">
    <text evidence="3">Belongs to the ATG2 family.</text>
</comment>
<evidence type="ECO:0000256" key="7">
    <source>
        <dbReference type="ARBA" id="ARBA00023006"/>
    </source>
</evidence>
<feature type="region of interest" description="Disordered" evidence="12">
    <location>
        <begin position="497"/>
        <end position="517"/>
    </location>
</feature>
<evidence type="ECO:0000256" key="3">
    <source>
        <dbReference type="ARBA" id="ARBA00009714"/>
    </source>
</evidence>
<evidence type="ECO:0000256" key="6">
    <source>
        <dbReference type="ARBA" id="ARBA00022824"/>
    </source>
</evidence>
<dbReference type="PANTHER" id="PTHR13190:SF1">
    <property type="entry name" value="AUTOPHAGY-RELATED 2, ISOFORM A"/>
    <property type="match status" value="1"/>
</dbReference>
<comment type="catalytic activity">
    <reaction evidence="11">
        <text>a 1,2-diacyl-sn-glycero-3-phosphoethanolamine(in) = a 1,2-diacyl-sn-glycero-3-phosphoethanolamine(out)</text>
        <dbReference type="Rhea" id="RHEA:38895"/>
        <dbReference type="ChEBI" id="CHEBI:64612"/>
    </reaction>
</comment>
<keyword evidence="6" id="KW-0256">Endoplasmic reticulum</keyword>